<protein>
    <submittedName>
        <fullName evidence="1">Uncharacterized protein</fullName>
    </submittedName>
</protein>
<dbReference type="Proteomes" id="UP001234297">
    <property type="component" value="Chromosome 9"/>
</dbReference>
<proteinExistence type="predicted"/>
<sequence length="69" mass="8000">MSCSTDAILLSLSLYAVKVQPKRKNKGKSCKFLHERKHKKKFKLLVDVVARRWRAVTALSHNGLLMSFW</sequence>
<gene>
    <name evidence="1" type="ORF">MRB53_027999</name>
</gene>
<evidence type="ECO:0000313" key="2">
    <source>
        <dbReference type="Proteomes" id="UP001234297"/>
    </source>
</evidence>
<organism evidence="1 2">
    <name type="scientific">Persea americana</name>
    <name type="common">Avocado</name>
    <dbReference type="NCBI Taxonomy" id="3435"/>
    <lineage>
        <taxon>Eukaryota</taxon>
        <taxon>Viridiplantae</taxon>
        <taxon>Streptophyta</taxon>
        <taxon>Embryophyta</taxon>
        <taxon>Tracheophyta</taxon>
        <taxon>Spermatophyta</taxon>
        <taxon>Magnoliopsida</taxon>
        <taxon>Magnoliidae</taxon>
        <taxon>Laurales</taxon>
        <taxon>Lauraceae</taxon>
        <taxon>Persea</taxon>
    </lineage>
</organism>
<accession>A0ACC2KE90</accession>
<name>A0ACC2KE90_PERAE</name>
<dbReference type="EMBL" id="CM056817">
    <property type="protein sequence ID" value="KAJ8619470.1"/>
    <property type="molecule type" value="Genomic_DNA"/>
</dbReference>
<reference evidence="1 2" key="1">
    <citation type="journal article" date="2022" name="Hortic Res">
        <title>A haplotype resolved chromosomal level avocado genome allows analysis of novel avocado genes.</title>
        <authorList>
            <person name="Nath O."/>
            <person name="Fletcher S.J."/>
            <person name="Hayward A."/>
            <person name="Shaw L.M."/>
            <person name="Masouleh A.K."/>
            <person name="Furtado A."/>
            <person name="Henry R.J."/>
            <person name="Mitter N."/>
        </authorList>
    </citation>
    <scope>NUCLEOTIDE SEQUENCE [LARGE SCALE GENOMIC DNA]</scope>
    <source>
        <strain evidence="2">cv. Hass</strain>
    </source>
</reference>
<comment type="caution">
    <text evidence="1">The sequence shown here is derived from an EMBL/GenBank/DDBJ whole genome shotgun (WGS) entry which is preliminary data.</text>
</comment>
<evidence type="ECO:0000313" key="1">
    <source>
        <dbReference type="EMBL" id="KAJ8619470.1"/>
    </source>
</evidence>
<keyword evidence="2" id="KW-1185">Reference proteome</keyword>